<protein>
    <recommendedName>
        <fullName evidence="3">U-box domain-containing protein</fullName>
    </recommendedName>
</protein>
<evidence type="ECO:0000313" key="5">
    <source>
        <dbReference type="Proteomes" id="UP000660262"/>
    </source>
</evidence>
<dbReference type="GO" id="GO:0016567">
    <property type="term" value="P:protein ubiquitination"/>
    <property type="evidence" value="ECO:0007669"/>
    <property type="project" value="UniProtKB-UniPathway"/>
</dbReference>
<evidence type="ECO:0000256" key="2">
    <source>
        <dbReference type="SAM" id="Phobius"/>
    </source>
</evidence>
<feature type="region of interest" description="Disordered" evidence="1">
    <location>
        <begin position="122"/>
        <end position="143"/>
    </location>
</feature>
<dbReference type="EMBL" id="BNJQ01000023">
    <property type="protein sequence ID" value="GHP09113.1"/>
    <property type="molecule type" value="Genomic_DNA"/>
</dbReference>
<evidence type="ECO:0000313" key="4">
    <source>
        <dbReference type="EMBL" id="GHP09113.1"/>
    </source>
</evidence>
<dbReference type="AlphaFoldDB" id="A0A830HQW5"/>
<organism evidence="4 5">
    <name type="scientific">Pycnococcus provasolii</name>
    <dbReference type="NCBI Taxonomy" id="41880"/>
    <lineage>
        <taxon>Eukaryota</taxon>
        <taxon>Viridiplantae</taxon>
        <taxon>Chlorophyta</taxon>
        <taxon>Pseudoscourfieldiophyceae</taxon>
        <taxon>Pseudoscourfieldiales</taxon>
        <taxon>Pycnococcaceae</taxon>
        <taxon>Pycnococcus</taxon>
    </lineage>
</organism>
<accession>A0A830HQW5</accession>
<gene>
    <name evidence="4" type="ORF">PPROV_000785000</name>
</gene>
<keyword evidence="2" id="KW-0812">Transmembrane</keyword>
<reference evidence="4" key="1">
    <citation type="submission" date="2020-10" db="EMBL/GenBank/DDBJ databases">
        <title>Unveiling of a novel bifunctional photoreceptor, Dualchrome1, isolated from a cosmopolitan green alga.</title>
        <authorList>
            <person name="Suzuki S."/>
            <person name="Kawachi M."/>
        </authorList>
    </citation>
    <scope>NUCLEOTIDE SEQUENCE</scope>
    <source>
        <strain evidence="4">NIES 2893</strain>
    </source>
</reference>
<dbReference type="SMART" id="SM00504">
    <property type="entry name" value="Ubox"/>
    <property type="match status" value="1"/>
</dbReference>
<dbReference type="PROSITE" id="PS51698">
    <property type="entry name" value="U_BOX"/>
    <property type="match status" value="1"/>
</dbReference>
<feature type="transmembrane region" description="Helical" evidence="2">
    <location>
        <begin position="248"/>
        <end position="267"/>
    </location>
</feature>
<keyword evidence="2" id="KW-1133">Transmembrane helix</keyword>
<dbReference type="SUPFAM" id="SSF57850">
    <property type="entry name" value="RING/U-box"/>
    <property type="match status" value="1"/>
</dbReference>
<dbReference type="UniPathway" id="UPA00143"/>
<keyword evidence="2" id="KW-0472">Membrane</keyword>
<evidence type="ECO:0000256" key="1">
    <source>
        <dbReference type="SAM" id="MobiDB-lite"/>
    </source>
</evidence>
<dbReference type="InterPro" id="IPR003613">
    <property type="entry name" value="Ubox_domain"/>
</dbReference>
<evidence type="ECO:0000259" key="3">
    <source>
        <dbReference type="PROSITE" id="PS51698"/>
    </source>
</evidence>
<comment type="caution">
    <text evidence="4">The sequence shown here is derived from an EMBL/GenBank/DDBJ whole genome shotgun (WGS) entry which is preliminary data.</text>
</comment>
<name>A0A830HQW5_9CHLO</name>
<dbReference type="GO" id="GO:0004842">
    <property type="term" value="F:ubiquitin-protein transferase activity"/>
    <property type="evidence" value="ECO:0007669"/>
    <property type="project" value="InterPro"/>
</dbReference>
<sequence length="423" mass="46447">MADSVDFANAALPEASKKNNVGADNVSEASAPVVVVDEPLSLTCPITHLVFRDPVVLIPSGNTYERSAVKALISSAKASSRPLRDPRTNVTLPPDFSLVPNRDKRREVVAFLDAHPNYTPTGWTTRSLPPVEEDAPTTSTSRSNPILNNVQRMWLRWWPAENARTAITVACVAVACAVGWCGRDWVAVEHANAAARTPSFFQESENTLLKAHFPSQCAIVDTVASGAFAFFWLAFVFLWTCQAHAARAPLPFMLFSLPFWFVGVMMLRESTSLFTGTCLSSDLSIMKDAMQPQGVAYELRRTFRAIGTPWPMPVRRGAFGDVSVVEQATLGSDTANPMPDDLPQNTASRIYTNLKSKTSRDDGDDDDGVNTARAPARRWCLNLKDEVSNRRVVFACTGNHTRLVDASTRINRAADVGKSRNRM</sequence>
<feature type="transmembrane region" description="Helical" evidence="2">
    <location>
        <begin position="223"/>
        <end position="241"/>
    </location>
</feature>
<proteinExistence type="predicted"/>
<feature type="domain" description="U-box" evidence="3">
    <location>
        <begin position="37"/>
        <end position="118"/>
    </location>
</feature>
<keyword evidence="5" id="KW-1185">Reference proteome</keyword>
<dbReference type="Pfam" id="PF04564">
    <property type="entry name" value="U-box"/>
    <property type="match status" value="1"/>
</dbReference>
<dbReference type="OrthoDB" id="512833at2759"/>
<dbReference type="InterPro" id="IPR013083">
    <property type="entry name" value="Znf_RING/FYVE/PHD"/>
</dbReference>
<dbReference type="Proteomes" id="UP000660262">
    <property type="component" value="Unassembled WGS sequence"/>
</dbReference>
<dbReference type="Gene3D" id="3.30.40.10">
    <property type="entry name" value="Zinc/RING finger domain, C3HC4 (zinc finger)"/>
    <property type="match status" value="1"/>
</dbReference>